<name>A0A380KYJ5_9STRE</name>
<dbReference type="EMBL" id="UHFR01000005">
    <property type="protein sequence ID" value="SUN76164.1"/>
    <property type="molecule type" value="Genomic_DNA"/>
</dbReference>
<dbReference type="STRING" id="1123307.GCA_000380065_01772"/>
<accession>A0A380KYJ5</accession>
<evidence type="ECO:0000313" key="3">
    <source>
        <dbReference type="Proteomes" id="UP000254634"/>
    </source>
</evidence>
<organism evidence="2 3">
    <name type="scientific">Streptococcus massiliensis</name>
    <dbReference type="NCBI Taxonomy" id="313439"/>
    <lineage>
        <taxon>Bacteria</taxon>
        <taxon>Bacillati</taxon>
        <taxon>Bacillota</taxon>
        <taxon>Bacilli</taxon>
        <taxon>Lactobacillales</taxon>
        <taxon>Streptococcaceae</taxon>
        <taxon>Streptococcus</taxon>
    </lineage>
</organism>
<dbReference type="RefSeq" id="WP_018372487.1">
    <property type="nucleotide sequence ID" value="NZ_UHFR01000005.1"/>
</dbReference>
<proteinExistence type="predicted"/>
<protein>
    <submittedName>
        <fullName evidence="2">Protein of uncharacterized function (DUF2992)</fullName>
    </submittedName>
</protein>
<dbReference type="Pfam" id="PF11208">
    <property type="entry name" value="DUF2992"/>
    <property type="match status" value="1"/>
</dbReference>
<feature type="compositionally biased region" description="Basic and acidic residues" evidence="1">
    <location>
        <begin position="114"/>
        <end position="133"/>
    </location>
</feature>
<keyword evidence="3" id="KW-1185">Reference proteome</keyword>
<feature type="compositionally biased region" description="Basic and acidic residues" evidence="1">
    <location>
        <begin position="71"/>
        <end position="83"/>
    </location>
</feature>
<feature type="region of interest" description="Disordered" evidence="1">
    <location>
        <begin position="109"/>
        <end position="140"/>
    </location>
</feature>
<feature type="compositionally biased region" description="Polar residues" evidence="1">
    <location>
        <begin position="84"/>
        <end position="93"/>
    </location>
</feature>
<sequence length="140" mass="16664">MTMKKVSMKLSVFFENPFWVGLFEREEAGNLSVCRYVFGVEPKTNEIYRLILQDFVDLDFSPTVEVTAKEKRVNPKRMQRENQKAMQQMTTSTKAQEALQAQLAFKKKKKHELSKKQKQCEKDHRFQLRQEKKKEKHKGH</sequence>
<dbReference type="PIRSF" id="PIRSF021328">
    <property type="entry name" value="UCP021328"/>
    <property type="match status" value="1"/>
</dbReference>
<dbReference type="Proteomes" id="UP000254634">
    <property type="component" value="Unassembled WGS sequence"/>
</dbReference>
<dbReference type="OrthoDB" id="4570726at2"/>
<dbReference type="AlphaFoldDB" id="A0A380KYJ5"/>
<dbReference type="InterPro" id="IPR016787">
    <property type="entry name" value="UCP021328"/>
</dbReference>
<reference evidence="2" key="1">
    <citation type="submission" date="2018-06" db="EMBL/GenBank/DDBJ databases">
        <authorList>
            <consortium name="Pathogen Informatics"/>
            <person name="Doyle S."/>
        </authorList>
    </citation>
    <scope>NUCLEOTIDE SEQUENCE [LARGE SCALE GENOMIC DNA]</scope>
    <source>
        <strain evidence="2">NCTC13765</strain>
    </source>
</reference>
<evidence type="ECO:0000256" key="1">
    <source>
        <dbReference type="SAM" id="MobiDB-lite"/>
    </source>
</evidence>
<feature type="region of interest" description="Disordered" evidence="1">
    <location>
        <begin position="71"/>
        <end position="94"/>
    </location>
</feature>
<gene>
    <name evidence="2" type="ORF">NCTC13765_00624</name>
</gene>
<evidence type="ECO:0000313" key="2">
    <source>
        <dbReference type="EMBL" id="SUN76164.1"/>
    </source>
</evidence>